<proteinExistence type="predicted"/>
<dbReference type="SMART" id="SM00257">
    <property type="entry name" value="LysM"/>
    <property type="match status" value="2"/>
</dbReference>
<dbReference type="PANTHER" id="PTHR33308">
    <property type="entry name" value="PEPTIDOGLYCAN HYDROLASE FLGJ"/>
    <property type="match status" value="1"/>
</dbReference>
<evidence type="ECO:0000313" key="9">
    <source>
        <dbReference type="Proteomes" id="UP001500067"/>
    </source>
</evidence>
<evidence type="ECO:0000256" key="2">
    <source>
        <dbReference type="ARBA" id="ARBA00022638"/>
    </source>
</evidence>
<dbReference type="RefSeq" id="WP_345081460.1">
    <property type="nucleotide sequence ID" value="NZ_BAABFA010000010.1"/>
</dbReference>
<sequence>MKKSIQGIIILMLLVTGSAQAQDQEGGYNDRAKKYVKQYAAFAIADQKISGVPAAITLGQGILETEAGISELVTEANNHFGIKCKNGWSGPTFLHTDDAKDECFKKYKSAEESYNDHSAHLHRNPRYSPLFTYSVTDYARWAHGLKKCGYATNPRYAQQLIKIIEDFRLQEYTYAALDSSNEYIPVQGVLVETITTSAPKVETTIVKEALQPAQATTVITTTTTTTKTIKVEPQAVAAGENMPQQPQATMNTPGRAPQQPQVAAMPAAPQDVKPIKETSKTGMVAVSPTATANESPAAEATVDTVAEAASPYLAEEPLDDTTDRIQTIHGLKAIRGHKDQPLLSYAVKYKVRYAQLLEMNDLPDEPLQFDTWIYLEKKNPTGPRDKHIVKAGESLLQIAQEEGMQLKRLAALNLLNPYERPAPGQTLNLQTQAAAKPVVLDYSAPKELPKDELEGKRVAAYTEPKKDVNYGMSFGAPEEEPVAVGASKQQDTSRKEIVKQPFMKEDPPQRQMSQPVPEPEYKKGDKRYQVKKGETAFSIAKKHNITVSQLLEWNDLDPQDLKAGQTLIIKQ</sequence>
<dbReference type="Pfam" id="PF01832">
    <property type="entry name" value="Glucosaminidase"/>
    <property type="match status" value="1"/>
</dbReference>
<evidence type="ECO:0000256" key="1">
    <source>
        <dbReference type="ARBA" id="ARBA00022529"/>
    </source>
</evidence>
<dbReference type="SMART" id="SM00047">
    <property type="entry name" value="LYZ2"/>
    <property type="match status" value="1"/>
</dbReference>
<evidence type="ECO:0000256" key="5">
    <source>
        <dbReference type="SAM" id="MobiDB-lite"/>
    </source>
</evidence>
<feature type="region of interest" description="Disordered" evidence="5">
    <location>
        <begin position="503"/>
        <end position="527"/>
    </location>
</feature>
<gene>
    <name evidence="8" type="ORF">GCM10023093_16680</name>
</gene>
<feature type="signal peptide" evidence="6">
    <location>
        <begin position="1"/>
        <end position="21"/>
    </location>
</feature>
<dbReference type="Gene3D" id="1.10.530.10">
    <property type="match status" value="1"/>
</dbReference>
<evidence type="ECO:0000256" key="6">
    <source>
        <dbReference type="SAM" id="SignalP"/>
    </source>
</evidence>
<keyword evidence="1" id="KW-0929">Antimicrobial</keyword>
<protein>
    <recommendedName>
        <fullName evidence="4">Peptidoglycan hydrolase</fullName>
    </recommendedName>
</protein>
<keyword evidence="9" id="KW-1185">Reference proteome</keyword>
<dbReference type="PROSITE" id="PS51782">
    <property type="entry name" value="LYSM"/>
    <property type="match status" value="2"/>
</dbReference>
<reference evidence="9" key="1">
    <citation type="journal article" date="2019" name="Int. J. Syst. Evol. Microbiol.">
        <title>The Global Catalogue of Microorganisms (GCM) 10K type strain sequencing project: providing services to taxonomists for standard genome sequencing and annotation.</title>
        <authorList>
            <consortium name="The Broad Institute Genomics Platform"/>
            <consortium name="The Broad Institute Genome Sequencing Center for Infectious Disease"/>
            <person name="Wu L."/>
            <person name="Ma J."/>
        </authorList>
    </citation>
    <scope>NUCLEOTIDE SEQUENCE [LARGE SCALE GENOMIC DNA]</scope>
    <source>
        <strain evidence="9">JCM 32105</strain>
    </source>
</reference>
<dbReference type="EMBL" id="BAABFA010000010">
    <property type="protein sequence ID" value="GAA4465086.1"/>
    <property type="molecule type" value="Genomic_DNA"/>
</dbReference>
<dbReference type="CDD" id="cd00118">
    <property type="entry name" value="LysM"/>
    <property type="match status" value="2"/>
</dbReference>
<evidence type="ECO:0000256" key="3">
    <source>
        <dbReference type="ARBA" id="ARBA00022801"/>
    </source>
</evidence>
<dbReference type="InterPro" id="IPR051056">
    <property type="entry name" value="Glycosyl_Hydrolase_73"/>
</dbReference>
<feature type="compositionally biased region" description="Polar residues" evidence="5">
    <location>
        <begin position="242"/>
        <end position="252"/>
    </location>
</feature>
<organism evidence="8 9">
    <name type="scientific">Nemorincola caseinilytica</name>
    <dbReference type="NCBI Taxonomy" id="2054315"/>
    <lineage>
        <taxon>Bacteria</taxon>
        <taxon>Pseudomonadati</taxon>
        <taxon>Bacteroidota</taxon>
        <taxon>Chitinophagia</taxon>
        <taxon>Chitinophagales</taxon>
        <taxon>Chitinophagaceae</taxon>
        <taxon>Nemorincola</taxon>
    </lineage>
</organism>
<evidence type="ECO:0000256" key="4">
    <source>
        <dbReference type="ARBA" id="ARBA00032108"/>
    </source>
</evidence>
<feature type="domain" description="LysM" evidence="7">
    <location>
        <begin position="526"/>
        <end position="569"/>
    </location>
</feature>
<keyword evidence="6" id="KW-0732">Signal</keyword>
<keyword evidence="3" id="KW-0378">Hydrolase</keyword>
<evidence type="ECO:0000313" key="8">
    <source>
        <dbReference type="EMBL" id="GAA4465086.1"/>
    </source>
</evidence>
<dbReference type="PANTHER" id="PTHR33308:SF9">
    <property type="entry name" value="PEPTIDOGLYCAN HYDROLASE FLGJ"/>
    <property type="match status" value="1"/>
</dbReference>
<feature type="region of interest" description="Disordered" evidence="5">
    <location>
        <begin position="240"/>
        <end position="259"/>
    </location>
</feature>
<accession>A0ABP8NFU9</accession>
<dbReference type="InterPro" id="IPR036779">
    <property type="entry name" value="LysM_dom_sf"/>
</dbReference>
<dbReference type="InterPro" id="IPR018392">
    <property type="entry name" value="LysM"/>
</dbReference>
<feature type="chain" id="PRO_5046296869" description="Peptidoglycan hydrolase" evidence="6">
    <location>
        <begin position="22"/>
        <end position="571"/>
    </location>
</feature>
<dbReference type="SUPFAM" id="SSF54106">
    <property type="entry name" value="LysM domain"/>
    <property type="match status" value="1"/>
</dbReference>
<feature type="domain" description="LysM" evidence="7">
    <location>
        <begin position="385"/>
        <end position="429"/>
    </location>
</feature>
<dbReference type="InterPro" id="IPR002901">
    <property type="entry name" value="MGlyc_endo_b_GlcNAc-like_dom"/>
</dbReference>
<comment type="caution">
    <text evidence="8">The sequence shown here is derived from an EMBL/GenBank/DDBJ whole genome shotgun (WGS) entry which is preliminary data.</text>
</comment>
<dbReference type="Proteomes" id="UP001500067">
    <property type="component" value="Unassembled WGS sequence"/>
</dbReference>
<evidence type="ECO:0000259" key="7">
    <source>
        <dbReference type="PROSITE" id="PS51782"/>
    </source>
</evidence>
<name>A0ABP8NFU9_9BACT</name>
<dbReference type="Pfam" id="PF01476">
    <property type="entry name" value="LysM"/>
    <property type="match status" value="2"/>
</dbReference>
<keyword evidence="2" id="KW-0081">Bacteriolytic enzyme</keyword>
<dbReference type="Gene3D" id="3.10.350.10">
    <property type="entry name" value="LysM domain"/>
    <property type="match status" value="2"/>
</dbReference>